<sequence length="301" mass="32857">MIHRRSLRIGYGRLCLIFSSFFDIRCHGPCLIHRSFWGIHYHGLCMVYRNPLRAHCYASNNIKMKENEDVDVTKAIGLVAGVMADAFVVDLFNLALRSKVPNRIPWWTSREKFVVYGSMTNRSMVARLEIFLVFATAGSSAPMAYVVEGVSLFGVTPCFGSIPAGDLEVAPEVCSNIDSAIGHGMRAEGISSPMATTSDVPRTWPCYVRCLGTSDTIHASEDDANVGIIGEIAVASEFNRGCMAPPSLMLTWMAKGDLSSHGPLFLGPSGPWQNSSLQRLFIGAGKAFDGTVDYELGLAMF</sequence>
<accession>A0A2N9J6D9</accession>
<name>A0A2N9J6D9_FAGSY</name>
<organism evidence="1">
    <name type="scientific">Fagus sylvatica</name>
    <name type="common">Beechnut</name>
    <dbReference type="NCBI Taxonomy" id="28930"/>
    <lineage>
        <taxon>Eukaryota</taxon>
        <taxon>Viridiplantae</taxon>
        <taxon>Streptophyta</taxon>
        <taxon>Embryophyta</taxon>
        <taxon>Tracheophyta</taxon>
        <taxon>Spermatophyta</taxon>
        <taxon>Magnoliopsida</taxon>
        <taxon>eudicotyledons</taxon>
        <taxon>Gunneridae</taxon>
        <taxon>Pentapetalae</taxon>
        <taxon>rosids</taxon>
        <taxon>fabids</taxon>
        <taxon>Fagales</taxon>
        <taxon>Fagaceae</taxon>
        <taxon>Fagus</taxon>
    </lineage>
</organism>
<reference evidence="1" key="1">
    <citation type="submission" date="2018-02" db="EMBL/GenBank/DDBJ databases">
        <authorList>
            <person name="Cohen D.B."/>
            <person name="Kent A.D."/>
        </authorList>
    </citation>
    <scope>NUCLEOTIDE SEQUENCE</scope>
</reference>
<dbReference type="EMBL" id="OIVN01006387">
    <property type="protein sequence ID" value="SPD32083.1"/>
    <property type="molecule type" value="Genomic_DNA"/>
</dbReference>
<proteinExistence type="predicted"/>
<protein>
    <submittedName>
        <fullName evidence="1">Uncharacterized protein</fullName>
    </submittedName>
</protein>
<evidence type="ECO:0000313" key="1">
    <source>
        <dbReference type="EMBL" id="SPD32083.1"/>
    </source>
</evidence>
<gene>
    <name evidence="1" type="ORF">FSB_LOCUS59965</name>
</gene>
<dbReference type="AlphaFoldDB" id="A0A2N9J6D9"/>